<protein>
    <submittedName>
        <fullName evidence="2">Uncharacterized protein</fullName>
    </submittedName>
</protein>
<organism evidence="2 3">
    <name type="scientific">Sclerotinia nivalis</name>
    <dbReference type="NCBI Taxonomy" id="352851"/>
    <lineage>
        <taxon>Eukaryota</taxon>
        <taxon>Fungi</taxon>
        <taxon>Dikarya</taxon>
        <taxon>Ascomycota</taxon>
        <taxon>Pezizomycotina</taxon>
        <taxon>Leotiomycetes</taxon>
        <taxon>Helotiales</taxon>
        <taxon>Sclerotiniaceae</taxon>
        <taxon>Sclerotinia</taxon>
    </lineage>
</organism>
<evidence type="ECO:0000313" key="2">
    <source>
        <dbReference type="EMBL" id="KAJ8068767.1"/>
    </source>
</evidence>
<name>A0A9X0ATN1_9HELO</name>
<dbReference type="AlphaFoldDB" id="A0A9X0ATN1"/>
<dbReference type="Proteomes" id="UP001152300">
    <property type="component" value="Unassembled WGS sequence"/>
</dbReference>
<keyword evidence="3" id="KW-1185">Reference proteome</keyword>
<gene>
    <name evidence="2" type="ORF">OCU04_002463</name>
</gene>
<accession>A0A9X0ATN1</accession>
<reference evidence="2" key="1">
    <citation type="submission" date="2022-11" db="EMBL/GenBank/DDBJ databases">
        <title>Genome Resource of Sclerotinia nivalis Strain SnTB1, a Plant Pathogen Isolated from American Ginseng.</title>
        <authorList>
            <person name="Fan S."/>
        </authorList>
    </citation>
    <scope>NUCLEOTIDE SEQUENCE</scope>
    <source>
        <strain evidence="2">SnTB1</strain>
    </source>
</reference>
<sequence length="72" mass="8154">MAGKKRKASGQSARSGTQDFDKSKGKVAFTTYEDIADSEDEFHINRDKVMLDEEPHAKRQRKSRDEGQAIQP</sequence>
<proteinExistence type="predicted"/>
<feature type="compositionally biased region" description="Basic and acidic residues" evidence="1">
    <location>
        <begin position="41"/>
        <end position="72"/>
    </location>
</feature>
<dbReference type="OrthoDB" id="1924577at2759"/>
<evidence type="ECO:0000256" key="1">
    <source>
        <dbReference type="SAM" id="MobiDB-lite"/>
    </source>
</evidence>
<evidence type="ECO:0000313" key="3">
    <source>
        <dbReference type="Proteomes" id="UP001152300"/>
    </source>
</evidence>
<comment type="caution">
    <text evidence="2">The sequence shown here is derived from an EMBL/GenBank/DDBJ whole genome shotgun (WGS) entry which is preliminary data.</text>
</comment>
<feature type="compositionally biased region" description="Polar residues" evidence="1">
    <location>
        <begin position="9"/>
        <end position="18"/>
    </location>
</feature>
<feature type="region of interest" description="Disordered" evidence="1">
    <location>
        <begin position="1"/>
        <end position="72"/>
    </location>
</feature>
<dbReference type="EMBL" id="JAPEIS010000002">
    <property type="protein sequence ID" value="KAJ8068767.1"/>
    <property type="molecule type" value="Genomic_DNA"/>
</dbReference>